<protein>
    <submittedName>
        <fullName evidence="1">Uncharacterized protein</fullName>
    </submittedName>
</protein>
<reference evidence="1" key="1">
    <citation type="submission" date="2023-10" db="EMBL/GenBank/DDBJ databases">
        <authorList>
            <person name="Rodriguez Cubillos JULIANA M."/>
            <person name="De Vega J."/>
        </authorList>
    </citation>
    <scope>NUCLEOTIDE SEQUENCE</scope>
</reference>
<accession>A0ACB0IYI5</accession>
<keyword evidence="2" id="KW-1185">Reference proteome</keyword>
<dbReference type="EMBL" id="CASHSV030000013">
    <property type="protein sequence ID" value="CAJ2637237.1"/>
    <property type="molecule type" value="Genomic_DNA"/>
</dbReference>
<name>A0ACB0IYI5_TRIPR</name>
<sequence length="66" mass="7647">MASLVLLLSFLVRTTKTKNQDSIVSSKSFDTIEDDSCLNAKWTHQREWSMEENIILHESKVCIYLV</sequence>
<proteinExistence type="predicted"/>
<organism evidence="1 2">
    <name type="scientific">Trifolium pratense</name>
    <name type="common">Red clover</name>
    <dbReference type="NCBI Taxonomy" id="57577"/>
    <lineage>
        <taxon>Eukaryota</taxon>
        <taxon>Viridiplantae</taxon>
        <taxon>Streptophyta</taxon>
        <taxon>Embryophyta</taxon>
        <taxon>Tracheophyta</taxon>
        <taxon>Spermatophyta</taxon>
        <taxon>Magnoliopsida</taxon>
        <taxon>eudicotyledons</taxon>
        <taxon>Gunneridae</taxon>
        <taxon>Pentapetalae</taxon>
        <taxon>rosids</taxon>
        <taxon>fabids</taxon>
        <taxon>Fabales</taxon>
        <taxon>Fabaceae</taxon>
        <taxon>Papilionoideae</taxon>
        <taxon>50 kb inversion clade</taxon>
        <taxon>NPAAA clade</taxon>
        <taxon>Hologalegina</taxon>
        <taxon>IRL clade</taxon>
        <taxon>Trifolieae</taxon>
        <taxon>Trifolium</taxon>
    </lineage>
</organism>
<comment type="caution">
    <text evidence="1">The sequence shown here is derived from an EMBL/GenBank/DDBJ whole genome shotgun (WGS) entry which is preliminary data.</text>
</comment>
<dbReference type="Proteomes" id="UP001177021">
    <property type="component" value="Unassembled WGS sequence"/>
</dbReference>
<evidence type="ECO:0000313" key="1">
    <source>
        <dbReference type="EMBL" id="CAJ2637237.1"/>
    </source>
</evidence>
<gene>
    <name evidence="1" type="ORF">MILVUS5_LOCUS7614</name>
</gene>
<evidence type="ECO:0000313" key="2">
    <source>
        <dbReference type="Proteomes" id="UP001177021"/>
    </source>
</evidence>